<evidence type="ECO:0000313" key="17">
    <source>
        <dbReference type="Ensembl" id="ENSANIP00000019720.1"/>
    </source>
</evidence>
<dbReference type="GO" id="GO:0005524">
    <property type="term" value="F:ATP binding"/>
    <property type="evidence" value="ECO:0007669"/>
    <property type="project" value="UniProtKB-UniRule"/>
</dbReference>
<evidence type="ECO:0000313" key="18">
    <source>
        <dbReference type="Proteomes" id="UP000694541"/>
    </source>
</evidence>
<feature type="compositionally biased region" description="Polar residues" evidence="15">
    <location>
        <begin position="110"/>
        <end position="140"/>
    </location>
</feature>
<dbReference type="Gene3D" id="1.10.510.10">
    <property type="entry name" value="Transferase(Phosphotransferase) domain 1"/>
    <property type="match status" value="1"/>
</dbReference>
<feature type="domain" description="Protein kinase" evidence="16">
    <location>
        <begin position="384"/>
        <end position="686"/>
    </location>
</feature>
<evidence type="ECO:0000256" key="13">
    <source>
        <dbReference type="PROSITE-ProRule" id="PRU10141"/>
    </source>
</evidence>
<evidence type="ECO:0000256" key="14">
    <source>
        <dbReference type="SAM" id="Coils"/>
    </source>
</evidence>
<reference evidence="17" key="2">
    <citation type="submission" date="2025-09" db="UniProtKB">
        <authorList>
            <consortium name="Ensembl"/>
        </authorList>
    </citation>
    <scope>IDENTIFICATION</scope>
</reference>
<dbReference type="PROSITE" id="PS00107">
    <property type="entry name" value="PROTEIN_KINASE_ATP"/>
    <property type="match status" value="1"/>
</dbReference>
<feature type="binding site" evidence="13">
    <location>
        <position position="413"/>
    </location>
    <ligand>
        <name>ATP</name>
        <dbReference type="ChEBI" id="CHEBI:30616"/>
    </ligand>
</feature>
<dbReference type="InterPro" id="IPR017441">
    <property type="entry name" value="Protein_kinase_ATP_BS"/>
</dbReference>
<dbReference type="AlphaFoldDB" id="A0A8B9NBW6"/>
<comment type="catalytic activity">
    <reaction evidence="12">
        <text>L-seryl-[protein] + ATP = O-phospho-L-seryl-[protein] + ADP + H(+)</text>
        <dbReference type="Rhea" id="RHEA:17989"/>
        <dbReference type="Rhea" id="RHEA-COMP:9863"/>
        <dbReference type="Rhea" id="RHEA-COMP:11604"/>
        <dbReference type="ChEBI" id="CHEBI:15378"/>
        <dbReference type="ChEBI" id="CHEBI:29999"/>
        <dbReference type="ChEBI" id="CHEBI:30616"/>
        <dbReference type="ChEBI" id="CHEBI:83421"/>
        <dbReference type="ChEBI" id="CHEBI:456216"/>
        <dbReference type="EC" id="2.7.11.1"/>
    </reaction>
</comment>
<dbReference type="SMART" id="SM00220">
    <property type="entry name" value="S_TKc"/>
    <property type="match status" value="1"/>
</dbReference>
<dbReference type="Proteomes" id="UP000694541">
    <property type="component" value="Unplaced"/>
</dbReference>
<evidence type="ECO:0000256" key="8">
    <source>
        <dbReference type="ARBA" id="ARBA00022840"/>
    </source>
</evidence>
<proteinExistence type="predicted"/>
<name>A0A8B9NBW6_9AVES</name>
<keyword evidence="5" id="KW-0808">Transferase</keyword>
<protein>
    <recommendedName>
        <fullName evidence="3">non-specific serine/threonine protein kinase</fullName>
        <ecNumber evidence="3">2.7.11.1</ecNumber>
    </recommendedName>
</protein>
<dbReference type="GO" id="GO:0007059">
    <property type="term" value="P:chromosome segregation"/>
    <property type="evidence" value="ECO:0007669"/>
    <property type="project" value="TreeGrafter"/>
</dbReference>
<keyword evidence="4" id="KW-0723">Serine/threonine-protein kinase</keyword>
<dbReference type="PANTHER" id="PTHR22974">
    <property type="entry name" value="MIXED LINEAGE PROTEIN KINASE"/>
    <property type="match status" value="1"/>
</dbReference>
<keyword evidence="9 14" id="KW-0175">Coiled coil</keyword>
<feature type="compositionally biased region" description="Low complexity" evidence="15">
    <location>
        <begin position="141"/>
        <end position="154"/>
    </location>
</feature>
<evidence type="ECO:0000256" key="11">
    <source>
        <dbReference type="ARBA" id="ARBA00047899"/>
    </source>
</evidence>
<keyword evidence="6 13" id="KW-0547">Nucleotide-binding</keyword>
<dbReference type="InterPro" id="IPR000719">
    <property type="entry name" value="Prot_kinase_dom"/>
</dbReference>
<evidence type="ECO:0000256" key="15">
    <source>
        <dbReference type="SAM" id="MobiDB-lite"/>
    </source>
</evidence>
<dbReference type="GO" id="GO:0005634">
    <property type="term" value="C:nucleus"/>
    <property type="evidence" value="ECO:0007669"/>
    <property type="project" value="UniProtKB-SubCell"/>
</dbReference>
<feature type="region of interest" description="Disordered" evidence="15">
    <location>
        <begin position="25"/>
        <end position="155"/>
    </location>
</feature>
<comment type="cofactor">
    <cofactor evidence="1">
        <name>Mg(2+)</name>
        <dbReference type="ChEBI" id="CHEBI:18420"/>
    </cofactor>
</comment>
<evidence type="ECO:0000256" key="1">
    <source>
        <dbReference type="ARBA" id="ARBA00001946"/>
    </source>
</evidence>
<keyword evidence="18" id="KW-1185">Reference proteome</keyword>
<evidence type="ECO:0000256" key="10">
    <source>
        <dbReference type="ARBA" id="ARBA00023242"/>
    </source>
</evidence>
<dbReference type="PROSITE" id="PS00108">
    <property type="entry name" value="PROTEIN_KINASE_ST"/>
    <property type="match status" value="1"/>
</dbReference>
<evidence type="ECO:0000256" key="2">
    <source>
        <dbReference type="ARBA" id="ARBA00004123"/>
    </source>
</evidence>
<dbReference type="SUPFAM" id="SSF56112">
    <property type="entry name" value="Protein kinase-like (PK-like)"/>
    <property type="match status" value="1"/>
</dbReference>
<feature type="coiled-coil region" evidence="14">
    <location>
        <begin position="335"/>
        <end position="369"/>
    </location>
</feature>
<evidence type="ECO:0000259" key="16">
    <source>
        <dbReference type="PROSITE" id="PS50011"/>
    </source>
</evidence>
<comment type="catalytic activity">
    <reaction evidence="11">
        <text>L-threonyl-[protein] + ATP = O-phospho-L-threonyl-[protein] + ADP + H(+)</text>
        <dbReference type="Rhea" id="RHEA:46608"/>
        <dbReference type="Rhea" id="RHEA-COMP:11060"/>
        <dbReference type="Rhea" id="RHEA-COMP:11605"/>
        <dbReference type="ChEBI" id="CHEBI:15378"/>
        <dbReference type="ChEBI" id="CHEBI:30013"/>
        <dbReference type="ChEBI" id="CHEBI:30616"/>
        <dbReference type="ChEBI" id="CHEBI:61977"/>
        <dbReference type="ChEBI" id="CHEBI:456216"/>
        <dbReference type="EC" id="2.7.11.1"/>
    </reaction>
</comment>
<dbReference type="FunFam" id="1.10.510.10:FF:000037">
    <property type="entry name" value="Serine/threonine-protein kinase tousled-like 2"/>
    <property type="match status" value="1"/>
</dbReference>
<dbReference type="InterPro" id="IPR008271">
    <property type="entry name" value="Ser/Thr_kinase_AS"/>
</dbReference>
<evidence type="ECO:0000256" key="4">
    <source>
        <dbReference type="ARBA" id="ARBA00022527"/>
    </source>
</evidence>
<sequence>MMEELHSLDPRRQELLEARFTGVGVAKGPLNSESSNQSLCSVGSLSDKELETPEKKQNDQRNRKRKAEAYETSQGKGTPRGHKISDYFEFAGGSGPGTSPGRSVPPVARSSPQHSLSNPLPAQQGSPSSTGSGNTEHSCTSQKQISIQHKQSQSDLTMEKISALENSKNSDLEKKEGRIDDLLRANCDLRRQIDEQQKMLEKYKERLNRCVTMSKKLLIEKSKQEKMACRDKSMQDRLRLGHFTTVRHGASFTEQWTDGYAFQNLIKQQERINSQREEIERQRKMLAKRKPPAMGQTPPASNEQKQRKNKTNGAENETLTLAEYHEQEEIFKLRLGHLKKEEAEIQAELERLERVRNLHIRELKRIHNEDNSQFKDHPTLNDRYLLLHLLGRGGFSEVYKAFDLTEQRYVAVKIHQLNKNWRDEKKENYHKHACREYRIHKELDHPRIVKLYDYFSLDTDSFCTVLEYCEGNDLDFYLKQHKLMSEKEARSIIMQIVNALKYLNEIKPPIIHYDLKPGNILLVNGTACGEIKITDFGLSKIMDDDSYNSVDGMELTSQGAGTYWYLPPECFVVGKEPPKISNKVDVWSVGVIFYQCLYGRKPFGHNQSQQDILQENTILKATEVQFPPKPVVTPEAKVNLLAASLIALCMSVVGTGSSILLVSLKPARDLCLMLASCRVVSGFALL</sequence>
<keyword evidence="7" id="KW-0418">Kinase</keyword>
<keyword evidence="10" id="KW-0539">Nucleus</keyword>
<dbReference type="PROSITE" id="PS50011">
    <property type="entry name" value="PROTEIN_KINASE_DOM"/>
    <property type="match status" value="1"/>
</dbReference>
<dbReference type="Pfam" id="PF00069">
    <property type="entry name" value="Pkinase"/>
    <property type="match status" value="1"/>
</dbReference>
<keyword evidence="8 13" id="KW-0067">ATP-binding</keyword>
<feature type="region of interest" description="Disordered" evidence="15">
    <location>
        <begin position="286"/>
        <end position="313"/>
    </location>
</feature>
<dbReference type="GO" id="GO:0004674">
    <property type="term" value="F:protein serine/threonine kinase activity"/>
    <property type="evidence" value="ECO:0007669"/>
    <property type="project" value="UniProtKB-KW"/>
</dbReference>
<evidence type="ECO:0000256" key="7">
    <source>
        <dbReference type="ARBA" id="ARBA00022777"/>
    </source>
</evidence>
<evidence type="ECO:0000256" key="5">
    <source>
        <dbReference type="ARBA" id="ARBA00022679"/>
    </source>
</evidence>
<comment type="subcellular location">
    <subcellularLocation>
        <location evidence="2">Nucleus</location>
    </subcellularLocation>
</comment>
<accession>A0A8B9NBW6</accession>
<dbReference type="InterPro" id="IPR011009">
    <property type="entry name" value="Kinase-like_dom_sf"/>
</dbReference>
<feature type="compositionally biased region" description="Polar residues" evidence="15">
    <location>
        <begin position="31"/>
        <end position="44"/>
    </location>
</feature>
<evidence type="ECO:0000256" key="9">
    <source>
        <dbReference type="ARBA" id="ARBA00023054"/>
    </source>
</evidence>
<evidence type="ECO:0000256" key="12">
    <source>
        <dbReference type="ARBA" id="ARBA00048679"/>
    </source>
</evidence>
<reference evidence="17" key="1">
    <citation type="submission" date="2025-08" db="UniProtKB">
        <authorList>
            <consortium name="Ensembl"/>
        </authorList>
    </citation>
    <scope>IDENTIFICATION</scope>
</reference>
<dbReference type="PANTHER" id="PTHR22974:SF20">
    <property type="entry name" value="SERINE_THREONINE-PROTEIN KINASE TOUSLED-LIKE 2"/>
    <property type="match status" value="1"/>
</dbReference>
<feature type="compositionally biased region" description="Basic and acidic residues" evidence="15">
    <location>
        <begin position="46"/>
        <end position="61"/>
    </location>
</feature>
<dbReference type="Ensembl" id="ENSANIT00000020384.1">
    <property type="protein sequence ID" value="ENSANIP00000019720.1"/>
    <property type="gene ID" value="ENSANIG00000013435.1"/>
</dbReference>
<organism evidence="17 18">
    <name type="scientific">Accipiter nisus</name>
    <name type="common">Eurasian sparrowhawk</name>
    <dbReference type="NCBI Taxonomy" id="211598"/>
    <lineage>
        <taxon>Eukaryota</taxon>
        <taxon>Metazoa</taxon>
        <taxon>Chordata</taxon>
        <taxon>Craniata</taxon>
        <taxon>Vertebrata</taxon>
        <taxon>Euteleostomi</taxon>
        <taxon>Archelosauria</taxon>
        <taxon>Archosauria</taxon>
        <taxon>Dinosauria</taxon>
        <taxon>Saurischia</taxon>
        <taxon>Theropoda</taxon>
        <taxon>Coelurosauria</taxon>
        <taxon>Aves</taxon>
        <taxon>Neognathae</taxon>
        <taxon>Neoaves</taxon>
        <taxon>Telluraves</taxon>
        <taxon>Accipitrimorphae</taxon>
        <taxon>Accipitriformes</taxon>
        <taxon>Accipitridae</taxon>
        <taxon>Accipitrinae</taxon>
        <taxon>Accipiter</taxon>
    </lineage>
</organism>
<dbReference type="EC" id="2.7.11.1" evidence="3"/>
<evidence type="ECO:0000256" key="3">
    <source>
        <dbReference type="ARBA" id="ARBA00012513"/>
    </source>
</evidence>
<evidence type="ECO:0000256" key="6">
    <source>
        <dbReference type="ARBA" id="ARBA00022741"/>
    </source>
</evidence>
<dbReference type="GO" id="GO:0048471">
    <property type="term" value="C:perinuclear region of cytoplasm"/>
    <property type="evidence" value="ECO:0007669"/>
    <property type="project" value="TreeGrafter"/>
</dbReference>
<dbReference type="GO" id="GO:0035556">
    <property type="term" value="P:intracellular signal transduction"/>
    <property type="evidence" value="ECO:0007669"/>
    <property type="project" value="TreeGrafter"/>
</dbReference>